<dbReference type="SUPFAM" id="SSF51445">
    <property type="entry name" value="(Trans)glycosidases"/>
    <property type="match status" value="1"/>
</dbReference>
<dbReference type="InterPro" id="IPR005084">
    <property type="entry name" value="CBM6"/>
</dbReference>
<dbReference type="SUPFAM" id="SSF49785">
    <property type="entry name" value="Galactose-binding domain-like"/>
    <property type="match status" value="1"/>
</dbReference>
<dbReference type="RefSeq" id="WP_377606376.1">
    <property type="nucleotide sequence ID" value="NZ_JBHUME010000015.1"/>
</dbReference>
<dbReference type="SUPFAM" id="SSF51011">
    <property type="entry name" value="Glycosyl hydrolase domain"/>
    <property type="match status" value="1"/>
</dbReference>
<evidence type="ECO:0000256" key="1">
    <source>
        <dbReference type="ARBA" id="ARBA00009743"/>
    </source>
</evidence>
<keyword evidence="4" id="KW-0326">Glycosidase</keyword>
<dbReference type="InterPro" id="IPR013780">
    <property type="entry name" value="Glyco_hydro_b"/>
</dbReference>
<feature type="chain" id="PRO_5046558957" evidence="5">
    <location>
        <begin position="30"/>
        <end position="830"/>
    </location>
</feature>
<evidence type="ECO:0000256" key="3">
    <source>
        <dbReference type="ARBA" id="ARBA00022801"/>
    </source>
</evidence>
<dbReference type="Gene3D" id="2.60.40.1180">
    <property type="entry name" value="Golgi alpha-mannosidase II"/>
    <property type="match status" value="1"/>
</dbReference>
<comment type="caution">
    <text evidence="7">The sequence shown here is derived from an EMBL/GenBank/DDBJ whole genome shotgun (WGS) entry which is preliminary data.</text>
</comment>
<dbReference type="PANTHER" id="PTHR11452">
    <property type="entry name" value="ALPHA-GALACTOSIDASE/ALPHA-N-ACETYLGALACTOSAMINIDASE"/>
    <property type="match status" value="1"/>
</dbReference>
<evidence type="ECO:0000256" key="5">
    <source>
        <dbReference type="SAM" id="SignalP"/>
    </source>
</evidence>
<dbReference type="InterPro" id="IPR041233">
    <property type="entry name" value="Melibiase_C"/>
</dbReference>
<organism evidence="7 8">
    <name type="scientific">Paenibacillus gansuensis</name>
    <dbReference type="NCBI Taxonomy" id="306542"/>
    <lineage>
        <taxon>Bacteria</taxon>
        <taxon>Bacillati</taxon>
        <taxon>Bacillota</taxon>
        <taxon>Bacilli</taxon>
        <taxon>Bacillales</taxon>
        <taxon>Paenibacillaceae</taxon>
        <taxon>Paenibacillus</taxon>
    </lineage>
</organism>
<dbReference type="InterPro" id="IPR055240">
    <property type="entry name" value="CBM13-like"/>
</dbReference>
<dbReference type="InterPro" id="IPR002241">
    <property type="entry name" value="Glyco_hydro_27"/>
</dbReference>
<dbReference type="PROSITE" id="PS51175">
    <property type="entry name" value="CBM6"/>
    <property type="match status" value="1"/>
</dbReference>
<dbReference type="InterPro" id="IPR008979">
    <property type="entry name" value="Galactose-bd-like_sf"/>
</dbReference>
<dbReference type="EMBL" id="JBHUME010000015">
    <property type="protein sequence ID" value="MFD2614956.1"/>
    <property type="molecule type" value="Genomic_DNA"/>
</dbReference>
<evidence type="ECO:0000256" key="2">
    <source>
        <dbReference type="ARBA" id="ARBA00022729"/>
    </source>
</evidence>
<dbReference type="Pfam" id="PF17801">
    <property type="entry name" value="Melibiase_C"/>
    <property type="match status" value="1"/>
</dbReference>
<keyword evidence="8" id="KW-1185">Reference proteome</keyword>
<dbReference type="CDD" id="cd04081">
    <property type="entry name" value="CBM35_galactosidase-like"/>
    <property type="match status" value="1"/>
</dbReference>
<dbReference type="PANTHER" id="PTHR11452:SF75">
    <property type="entry name" value="ALPHA-GALACTOSIDASE MEL1"/>
    <property type="match status" value="1"/>
</dbReference>
<name>A0ABW5PJ99_9BACL</name>
<evidence type="ECO:0000313" key="8">
    <source>
        <dbReference type="Proteomes" id="UP001597541"/>
    </source>
</evidence>
<gene>
    <name evidence="7" type="ORF">ACFSUF_21300</name>
</gene>
<dbReference type="Gene3D" id="3.20.20.70">
    <property type="entry name" value="Aldolase class I"/>
    <property type="match status" value="1"/>
</dbReference>
<feature type="domain" description="CBM6" evidence="6">
    <location>
        <begin position="38"/>
        <end position="163"/>
    </location>
</feature>
<evidence type="ECO:0000256" key="4">
    <source>
        <dbReference type="ARBA" id="ARBA00023295"/>
    </source>
</evidence>
<proteinExistence type="inferred from homology"/>
<dbReference type="Pfam" id="PF22704">
    <property type="entry name" value="CBM13-like"/>
    <property type="match status" value="1"/>
</dbReference>
<feature type="signal peptide" evidence="5">
    <location>
        <begin position="1"/>
        <end position="29"/>
    </location>
</feature>
<dbReference type="Proteomes" id="UP001597541">
    <property type="component" value="Unassembled WGS sequence"/>
</dbReference>
<comment type="similarity">
    <text evidence="1">Belongs to the glycosyl hydrolase 27 family.</text>
</comment>
<sequence length="830" mass="88984">MMMKWKQWASAATAAVLWASVLLSGGALTGGSKAYAATAYEAEASGNTLGGAASVSACAACSGGSKVGNLGNNSGTLQFNGISAASAGTNTLVISYTAGDNTRSLQMSVNGGAATTLTFASTGGWGTPGTMQTSVTLNAGSTNTIKFFNNTGWGPDVDKISVDPAGTVYNYQQTTVTDNSGTTTMVNGGLTIVYNKTTGLSDFSWNGVRKAGNMYSEFATGTTYKSKDYTSHTFSTADVATFTDGYGNGTRVTFVNSAAGKPSIRQNFYIYDGKPYFFVDLNVTNGTSLSTNYMAPIKIDSGATSINGSSNKRALLVPYDNDEWSRYNANSVNASGNGYEVFATYDNDSRNGLIFGSITHSTWKTGIWYFGTGNNVTELQVYGGAADGNTRDNQSHGSLSGTSVWSPKIMIGYYSDWRDGMEAYGAVNAIENGSMSWTGGVPFGWNSWGSIQTGLNYDIAVAHSNWIKNNLQNNNFNSNNTAYINLDSYWDNMTDQQLTDFAATVHANGQKAGIYWTPFVYWGTDMNRQVEGSTYKYGDIILRKYDGTNQSQRNGGYPVDPTHPGTKDRINYFIDKFKAKGYDFIKLDFMIHGALEGQHYDSAVKTGTQAYNQGMQYIKTRINGTMFISLSIAPLFPSQYAHARRISCDVYGTISGVNESTEYMLNNLTYGWWQNGTIYKFTDPDHMKLSSDIEEARSRVNSGAIAGTVFLNGDDLRDTASQARASQLLTNNQVNGVARKGKAFRAIEGNTGSGAANAFVLNDGAGVYYLAVFNYSTTSGTTVSVNLGRAGLNGSTSYTVTDLWTGGTSTASGSLSVTLGAKQSKLFKLN</sequence>
<dbReference type="InterPro" id="IPR013785">
    <property type="entry name" value="Aldolase_TIM"/>
</dbReference>
<keyword evidence="3" id="KW-0378">Hydrolase</keyword>
<keyword evidence="2 5" id="KW-0732">Signal</keyword>
<reference evidence="8" key="1">
    <citation type="journal article" date="2019" name="Int. J. Syst. Evol. Microbiol.">
        <title>The Global Catalogue of Microorganisms (GCM) 10K type strain sequencing project: providing services to taxonomists for standard genome sequencing and annotation.</title>
        <authorList>
            <consortium name="The Broad Institute Genomics Platform"/>
            <consortium name="The Broad Institute Genome Sequencing Center for Infectious Disease"/>
            <person name="Wu L."/>
            <person name="Ma J."/>
        </authorList>
    </citation>
    <scope>NUCLEOTIDE SEQUENCE [LARGE SCALE GENOMIC DNA]</scope>
    <source>
        <strain evidence="8">KCTC 3950</strain>
    </source>
</reference>
<evidence type="ECO:0000313" key="7">
    <source>
        <dbReference type="EMBL" id="MFD2614956.1"/>
    </source>
</evidence>
<dbReference type="Gene3D" id="2.60.120.260">
    <property type="entry name" value="Galactose-binding domain-like"/>
    <property type="match status" value="1"/>
</dbReference>
<dbReference type="InterPro" id="IPR017853">
    <property type="entry name" value="GH"/>
</dbReference>
<evidence type="ECO:0000259" key="6">
    <source>
        <dbReference type="PROSITE" id="PS51175"/>
    </source>
</evidence>
<accession>A0ABW5PJ99</accession>
<protein>
    <submittedName>
        <fullName evidence="7">Carbohydrate-binding protein</fullName>
    </submittedName>
</protein>